<dbReference type="InterPro" id="IPR036736">
    <property type="entry name" value="ACP-like_sf"/>
</dbReference>
<feature type="domain" description="Carrier" evidence="9">
    <location>
        <begin position="1104"/>
        <end position="1179"/>
    </location>
</feature>
<dbReference type="Pfam" id="PF08659">
    <property type="entry name" value="KR"/>
    <property type="match status" value="1"/>
</dbReference>
<dbReference type="InterPro" id="IPR020841">
    <property type="entry name" value="PKS_Beta-ketoAc_synthase_dom"/>
</dbReference>
<evidence type="ECO:0000313" key="12">
    <source>
        <dbReference type="EMBL" id="EME58155.1"/>
    </source>
</evidence>
<keyword evidence="6" id="KW-0443">Lipid metabolism</keyword>
<dbReference type="SUPFAM" id="SSF55048">
    <property type="entry name" value="Probable ACP-binding domain of malonyl-CoA ACP transacylase"/>
    <property type="match status" value="1"/>
</dbReference>
<dbReference type="Pfam" id="PF00698">
    <property type="entry name" value="Acyl_transf_1"/>
    <property type="match status" value="1"/>
</dbReference>
<dbReference type="InterPro" id="IPR055123">
    <property type="entry name" value="SpnB-like_Rossmann"/>
</dbReference>
<comment type="caution">
    <text evidence="12">The sequence shown here is derived from an EMBL/GenBank/DDBJ whole genome shotgun (WGS) entry which is preliminary data.</text>
</comment>
<organism evidence="12 13">
    <name type="scientific">Rhodococcus ruber BKS 20-38</name>
    <dbReference type="NCBI Taxonomy" id="1278076"/>
    <lineage>
        <taxon>Bacteria</taxon>
        <taxon>Bacillati</taxon>
        <taxon>Actinomycetota</taxon>
        <taxon>Actinomycetes</taxon>
        <taxon>Mycobacteriales</taxon>
        <taxon>Nocardiaceae</taxon>
        <taxon>Rhodococcus</taxon>
    </lineage>
</organism>
<dbReference type="SUPFAM" id="SSF47336">
    <property type="entry name" value="ACP-like"/>
    <property type="match status" value="1"/>
</dbReference>
<dbReference type="PROSITE" id="PS52004">
    <property type="entry name" value="KS3_2"/>
    <property type="match status" value="1"/>
</dbReference>
<dbReference type="SUPFAM" id="SSF53901">
    <property type="entry name" value="Thiolase-like"/>
    <property type="match status" value="1"/>
</dbReference>
<dbReference type="InterPro" id="IPR013968">
    <property type="entry name" value="PKS_KR"/>
</dbReference>
<dbReference type="SMART" id="SM01294">
    <property type="entry name" value="PKS_PP_betabranch"/>
    <property type="match status" value="1"/>
</dbReference>
<evidence type="ECO:0000259" key="10">
    <source>
        <dbReference type="PROSITE" id="PS52004"/>
    </source>
</evidence>
<dbReference type="InterPro" id="IPR050091">
    <property type="entry name" value="PKS_NRPS_Biosynth_Enz"/>
</dbReference>
<dbReference type="InterPro" id="IPR016035">
    <property type="entry name" value="Acyl_Trfase/lysoPLipase"/>
</dbReference>
<keyword evidence="5" id="KW-0276">Fatty acid metabolism</keyword>
<dbReference type="PROSITE" id="PS00012">
    <property type="entry name" value="PHOSPHOPANTETHEINE"/>
    <property type="match status" value="1"/>
</dbReference>
<dbReference type="InterPro" id="IPR020806">
    <property type="entry name" value="PKS_PP-bd"/>
</dbReference>
<dbReference type="GO" id="GO:0031177">
    <property type="term" value="F:phosphopantetheine binding"/>
    <property type="evidence" value="ECO:0007669"/>
    <property type="project" value="InterPro"/>
</dbReference>
<feature type="region of interest" description="N-terminal hotdog fold" evidence="8">
    <location>
        <begin position="431"/>
        <end position="552"/>
    </location>
</feature>
<dbReference type="InterPro" id="IPR049552">
    <property type="entry name" value="PKS_DH_N"/>
</dbReference>
<dbReference type="GO" id="GO:0004312">
    <property type="term" value="F:fatty acid synthase activity"/>
    <property type="evidence" value="ECO:0007669"/>
    <property type="project" value="TreeGrafter"/>
</dbReference>
<sequence>MSGQSAAAVREQAQSLLTNAADHHAGGVGFTLATARAALAHRAVVLGQDQIELLDGLAAIAADRRSPRVVTGVVNGQPPVAFLFSGQGSQRAGMGRELYEQSTVFKNAFDEVASYFGQDLLKNDSDLESTAWAQPALFAVEVALFRLLESLGVTPDYLLGHSIGELAAAHVSGVWTLADACAVVAERGRLMQSVVANGAMVALQASEKELTGLPDGVWIAAVNGPTSVVISGDETAVRAMEADFDARGRKTRRLQVSHAFHSGHMDTVLDEFRTVLTDVTYSAPRIPIVSNITGEILDLDQLSSPNYWADHIRRPVRFHDGLLTLRAADVRVFVELGPDAVLTAMTSQAFGDEATLTATPLLRRDRAEVDTAMEALAEAYVSGVPVDWSRFFPAAHSVELPTYQFQHQRYWLEGDRGVGDLGDVGLDEGGHPLLTVVIESPETGAMTFSGRISTSNQPWLFDHRVFGRTVVPGTALVDMVLHAADRVGCAELEELVNEVPLVLPEHGGLRVRVVVGADDSGRRPVSVYSSTNDGAAWTRHASGTVVVGDSVEPEVDLSVWPPEGAAPVDVTNFYESMTEIGLDYGPAFRGIQAVWRRRDDVFAEISVPGLQTESFGLHPALFDSVLQVMAVADPLTDGVRLPFAWSGTRLAAVGASMLRMRLAPASRGALRIEMADVSGAPVGVIESLAVRSVDEHQLTSANQGELYAVEWTPVGNEVAVEIGAVHMVDGSTLSQVLELVQASLTATDDDPVAFVTRNATSNPEQGAMWGLLRAAQSEHPGRFVIADVDAETAVDDPTVRTALESGKPQIALRGGRVLVPRLRRLPEQKNSVLPITGTVLVTGGTTGLGALTARHLVTAHGVTRLVLVSRRGSETPGFSELLDELTENGATVKVVACDVADRESMAAVLADIHDLTGVVHAAGAVDDGVVTSLTSERLTTVLRPKIDAAWNLHHLTLDRDLSLFVMFSSIAGILGSKGQAGYAAANAALDSLANFRTELGLPAVSIAWGIWEQRTGMTAKLGAGDHARNTRNGVLEMTNDDGLALFDAALQSDLATVVAARIELERTDSPLGDKRKRRVVAEEGATNRTPLAGLGSLPIERRSTAVLDLVRETTAYVLGHTGRESVSVDAAFKDLGLDSLTAVELRNQLATDTGLRLPATLVFDYPTPRSIAALIVGELFPSGTSVEAPTPNILLSEDPIVIVGMACRYPGGVGSPEDLWDLVSGGVDVVGDVPGDRGWDLDRLYDPDPDKVGTFYARGGGFLDDVAGFDAGLFGISPREALAMDPQQRLLLESTWELLERAGIRPDSLRGSNTGVYIGSTNQEYGPRLGAVPETLEGYLGLGVAGSVASGRISYVFGFEGPAVTVDTACSSSLV</sequence>
<evidence type="ECO:0000259" key="9">
    <source>
        <dbReference type="PROSITE" id="PS50075"/>
    </source>
</evidence>
<dbReference type="SMART" id="SM00827">
    <property type="entry name" value="PKS_AT"/>
    <property type="match status" value="1"/>
</dbReference>
<dbReference type="SMART" id="SM00823">
    <property type="entry name" value="PKS_PP"/>
    <property type="match status" value="1"/>
</dbReference>
<dbReference type="PROSITE" id="PS50075">
    <property type="entry name" value="CARRIER"/>
    <property type="match status" value="1"/>
</dbReference>
<dbReference type="CDD" id="cd08956">
    <property type="entry name" value="KR_3_FAS_SDR_x"/>
    <property type="match status" value="1"/>
</dbReference>
<dbReference type="GO" id="GO:0006633">
    <property type="term" value="P:fatty acid biosynthetic process"/>
    <property type="evidence" value="ECO:0007669"/>
    <property type="project" value="TreeGrafter"/>
</dbReference>
<keyword evidence="13" id="KW-1185">Reference proteome</keyword>
<feature type="active site" description="Proton acceptor; for dehydratase activity" evidence="8">
    <location>
        <position position="463"/>
    </location>
</feature>
<evidence type="ECO:0000259" key="11">
    <source>
        <dbReference type="PROSITE" id="PS52019"/>
    </source>
</evidence>
<dbReference type="InterPro" id="IPR036291">
    <property type="entry name" value="NAD(P)-bd_dom_sf"/>
</dbReference>
<gene>
    <name evidence="12" type="ORF">G352_21096</name>
</gene>
<dbReference type="InterPro" id="IPR057326">
    <property type="entry name" value="KR_dom"/>
</dbReference>
<dbReference type="Gene3D" id="3.10.129.110">
    <property type="entry name" value="Polyketide synthase dehydratase"/>
    <property type="match status" value="1"/>
</dbReference>
<evidence type="ECO:0000256" key="7">
    <source>
        <dbReference type="ARBA" id="ARBA00023315"/>
    </source>
</evidence>
<keyword evidence="2" id="KW-0596">Phosphopantetheine</keyword>
<comment type="pathway">
    <text evidence="1">Lipid metabolism.</text>
</comment>
<dbReference type="Gene3D" id="1.10.1200.10">
    <property type="entry name" value="ACP-like"/>
    <property type="match status" value="1"/>
</dbReference>
<accession>M2Y995</accession>
<dbReference type="InterPro" id="IPR006162">
    <property type="entry name" value="Ppantetheine_attach_site"/>
</dbReference>
<dbReference type="InterPro" id="IPR049900">
    <property type="entry name" value="PKS_mFAS_DH"/>
</dbReference>
<dbReference type="InterPro" id="IPR020807">
    <property type="entry name" value="PKS_DH"/>
</dbReference>
<evidence type="ECO:0000313" key="13">
    <source>
        <dbReference type="Proteomes" id="UP000011731"/>
    </source>
</evidence>
<dbReference type="InterPro" id="IPR014030">
    <property type="entry name" value="Ketoacyl_synth_N"/>
</dbReference>
<evidence type="ECO:0000256" key="3">
    <source>
        <dbReference type="ARBA" id="ARBA00022553"/>
    </source>
</evidence>
<dbReference type="InterPro" id="IPR049551">
    <property type="entry name" value="PKS_DH_C"/>
</dbReference>
<dbReference type="SUPFAM" id="SSF51735">
    <property type="entry name" value="NAD(P)-binding Rossmann-fold domains"/>
    <property type="match status" value="2"/>
</dbReference>
<dbReference type="SMART" id="SM00822">
    <property type="entry name" value="PKS_KR"/>
    <property type="match status" value="1"/>
</dbReference>
<dbReference type="SUPFAM" id="SSF52151">
    <property type="entry name" value="FabD/lysophospholipase-like"/>
    <property type="match status" value="1"/>
</dbReference>
<dbReference type="InterPro" id="IPR016039">
    <property type="entry name" value="Thiolase-like"/>
</dbReference>
<evidence type="ECO:0000256" key="1">
    <source>
        <dbReference type="ARBA" id="ARBA00005189"/>
    </source>
</evidence>
<feature type="non-terminal residue" evidence="12">
    <location>
        <position position="1375"/>
    </location>
</feature>
<dbReference type="SMART" id="SM00825">
    <property type="entry name" value="PKS_KS"/>
    <property type="match status" value="1"/>
</dbReference>
<dbReference type="InterPro" id="IPR016036">
    <property type="entry name" value="Malonyl_transacylase_ACP-bd"/>
</dbReference>
<dbReference type="InterPro" id="IPR009081">
    <property type="entry name" value="PP-bd_ACP"/>
</dbReference>
<keyword evidence="3" id="KW-0597">Phosphoprotein</keyword>
<evidence type="ECO:0000256" key="4">
    <source>
        <dbReference type="ARBA" id="ARBA00022679"/>
    </source>
</evidence>
<dbReference type="Pfam" id="PF00109">
    <property type="entry name" value="ketoacyl-synt"/>
    <property type="match status" value="1"/>
</dbReference>
<dbReference type="Proteomes" id="UP000011731">
    <property type="component" value="Unassembled WGS sequence"/>
</dbReference>
<dbReference type="SMART" id="SM00826">
    <property type="entry name" value="PKS_DH"/>
    <property type="match status" value="1"/>
</dbReference>
<reference evidence="12 13" key="1">
    <citation type="journal article" date="2013" name="Genome Announc.">
        <title>Draft Genome Sequence of Rhodococcus ruber Strain BKS 20-38.</title>
        <authorList>
            <person name="Bala M."/>
            <person name="Kumar S."/>
            <person name="Raghava G.P."/>
            <person name="Mayilraj S."/>
        </authorList>
    </citation>
    <scope>NUCLEOTIDE SEQUENCE [LARGE SCALE GENOMIC DNA]</scope>
    <source>
        <strain evidence="12 13">BKS 20-38</strain>
    </source>
</reference>
<feature type="domain" description="Ketosynthase family 3 (KS3)" evidence="10">
    <location>
        <begin position="1197"/>
        <end position="1375"/>
    </location>
</feature>
<dbReference type="PANTHER" id="PTHR43775">
    <property type="entry name" value="FATTY ACID SYNTHASE"/>
    <property type="match status" value="1"/>
</dbReference>
<dbReference type="Pfam" id="PF22953">
    <property type="entry name" value="SpnB_Rossmann"/>
    <property type="match status" value="1"/>
</dbReference>
<evidence type="ECO:0000256" key="5">
    <source>
        <dbReference type="ARBA" id="ARBA00022832"/>
    </source>
</evidence>
<dbReference type="Pfam" id="PF14765">
    <property type="entry name" value="PS-DH"/>
    <property type="match status" value="1"/>
</dbReference>
<dbReference type="CDD" id="cd00833">
    <property type="entry name" value="PKS"/>
    <property type="match status" value="1"/>
</dbReference>
<feature type="active site" description="Proton donor; for dehydratase activity" evidence="8">
    <location>
        <position position="623"/>
    </location>
</feature>
<dbReference type="Pfam" id="PF21089">
    <property type="entry name" value="PKS_DH_N"/>
    <property type="match status" value="1"/>
</dbReference>
<feature type="region of interest" description="C-terminal hotdog fold" evidence="8">
    <location>
        <begin position="565"/>
        <end position="699"/>
    </location>
</feature>
<proteinExistence type="predicted"/>
<dbReference type="InterPro" id="IPR001227">
    <property type="entry name" value="Ac_transferase_dom_sf"/>
</dbReference>
<dbReference type="Gene3D" id="3.40.47.10">
    <property type="match status" value="1"/>
</dbReference>
<name>M2Y995_9NOCA</name>
<feature type="domain" description="PKS/mFAS DH" evidence="11">
    <location>
        <begin position="431"/>
        <end position="699"/>
    </location>
</feature>
<keyword evidence="7" id="KW-0012">Acyltransferase</keyword>
<dbReference type="EMBL" id="AOEX01000071">
    <property type="protein sequence ID" value="EME58155.1"/>
    <property type="molecule type" value="Genomic_DNA"/>
</dbReference>
<dbReference type="Gene3D" id="3.40.366.10">
    <property type="entry name" value="Malonyl-Coenzyme A Acyl Carrier Protein, domain 2"/>
    <property type="match status" value="1"/>
</dbReference>
<dbReference type="InterPro" id="IPR042104">
    <property type="entry name" value="PKS_dehydratase_sf"/>
</dbReference>
<dbReference type="PROSITE" id="PS52019">
    <property type="entry name" value="PKS_MFAS_DH"/>
    <property type="match status" value="1"/>
</dbReference>
<evidence type="ECO:0000256" key="6">
    <source>
        <dbReference type="ARBA" id="ARBA00023098"/>
    </source>
</evidence>
<dbReference type="FunFam" id="1.10.1200.10:FF:000007">
    <property type="entry name" value="Probable polyketide synthase pks17"/>
    <property type="match status" value="1"/>
</dbReference>
<dbReference type="Gene3D" id="3.40.50.720">
    <property type="entry name" value="NAD(P)-binding Rossmann-like Domain"/>
    <property type="match status" value="1"/>
</dbReference>
<dbReference type="InterPro" id="IPR014043">
    <property type="entry name" value="Acyl_transferase_dom"/>
</dbReference>
<dbReference type="Gene3D" id="3.30.70.3290">
    <property type="match status" value="1"/>
</dbReference>
<keyword evidence="4" id="KW-0808">Transferase</keyword>
<evidence type="ECO:0000256" key="2">
    <source>
        <dbReference type="ARBA" id="ARBA00022450"/>
    </source>
</evidence>
<dbReference type="PANTHER" id="PTHR43775:SF51">
    <property type="entry name" value="INACTIVE PHENOLPHTHIOCEROL SYNTHESIS POLYKETIDE SYNTHASE TYPE I PKS1-RELATED"/>
    <property type="match status" value="1"/>
</dbReference>
<protein>
    <submittedName>
        <fullName evidence="12">Beta-ketoacyl synthase</fullName>
    </submittedName>
</protein>
<dbReference type="Pfam" id="PF00550">
    <property type="entry name" value="PP-binding"/>
    <property type="match status" value="1"/>
</dbReference>
<evidence type="ECO:0000256" key="8">
    <source>
        <dbReference type="PROSITE-ProRule" id="PRU01363"/>
    </source>
</evidence>